<feature type="active site" description="Nucleophile" evidence="4">
    <location>
        <position position="181"/>
    </location>
</feature>
<dbReference type="SUPFAM" id="SSF53474">
    <property type="entry name" value="alpha/beta-Hydrolases"/>
    <property type="match status" value="1"/>
</dbReference>
<evidence type="ECO:0000256" key="4">
    <source>
        <dbReference type="PIRSR" id="PIRSR001112-1"/>
    </source>
</evidence>
<reference evidence="6" key="1">
    <citation type="submission" date="2022-06" db="EMBL/GenBank/DDBJ databases">
        <title>Novel species in genus nocardia.</title>
        <authorList>
            <person name="Li F."/>
        </authorList>
    </citation>
    <scope>NUCLEOTIDE SEQUENCE</scope>
    <source>
        <strain evidence="6">CDC141</strain>
    </source>
</reference>
<dbReference type="InterPro" id="IPR029058">
    <property type="entry name" value="AB_hydrolase_fold"/>
</dbReference>
<evidence type="ECO:0000259" key="5">
    <source>
        <dbReference type="Pfam" id="PF06441"/>
    </source>
</evidence>
<evidence type="ECO:0000256" key="1">
    <source>
        <dbReference type="ARBA" id="ARBA00010088"/>
    </source>
</evidence>
<evidence type="ECO:0000256" key="2">
    <source>
        <dbReference type="ARBA" id="ARBA00022797"/>
    </source>
</evidence>
<dbReference type="PANTHER" id="PTHR21661:SF35">
    <property type="entry name" value="EPOXIDE HYDROLASE"/>
    <property type="match status" value="1"/>
</dbReference>
<dbReference type="InterPro" id="IPR010497">
    <property type="entry name" value="Epoxide_hydro_N"/>
</dbReference>
<protein>
    <submittedName>
        <fullName evidence="6">Epoxide hydrolase</fullName>
    </submittedName>
</protein>
<dbReference type="Pfam" id="PF06441">
    <property type="entry name" value="EHN"/>
    <property type="match status" value="1"/>
</dbReference>
<proteinExistence type="inferred from homology"/>
<feature type="domain" description="Epoxide hydrolase N-terminal" evidence="5">
    <location>
        <begin position="7"/>
        <end position="112"/>
    </location>
</feature>
<feature type="active site" description="Proton acceptor" evidence="4">
    <location>
        <position position="364"/>
    </location>
</feature>
<comment type="similarity">
    <text evidence="1">Belongs to the peptidase S33 family.</text>
</comment>
<dbReference type="GO" id="GO:0097176">
    <property type="term" value="P:epoxide metabolic process"/>
    <property type="evidence" value="ECO:0007669"/>
    <property type="project" value="TreeGrafter"/>
</dbReference>
<dbReference type="Gene3D" id="3.40.50.1820">
    <property type="entry name" value="alpha/beta hydrolase"/>
    <property type="match status" value="1"/>
</dbReference>
<gene>
    <name evidence="6" type="ORF">NDR86_00860</name>
</gene>
<dbReference type="PANTHER" id="PTHR21661">
    <property type="entry name" value="EPOXIDE HYDROLASE 1-RELATED"/>
    <property type="match status" value="1"/>
</dbReference>
<keyword evidence="7" id="KW-1185">Reference proteome</keyword>
<feature type="active site" description="Proton donor" evidence="4">
    <location>
        <position position="310"/>
    </location>
</feature>
<dbReference type="RefSeq" id="WP_251908898.1">
    <property type="nucleotide sequence ID" value="NZ_JAMRXG010000001.1"/>
</dbReference>
<sequence length="387" mass="43535">MSNNTGIQPFRIEVPQADLDYLNERLTRFRCPDQLPGLGWQLGVPTEYLSELIAYWRSDYDWNAQEKTLNELPQFVTEIDGQRVHFVHVRSPEPTATPLIMTHGWPGSFVEFLDLIGPLTDPRAHDGDPAHAFHLVLPSIPGFGFSGPTTEPGWNINRVARAWAELMARLGYERYGAQGGDWGSGISQELARIAPEQVIGVHVNYLTTFPSGMPGELDDLGPEDHRRLGLLERFQGDFGGYMAIQSTRPQTLAYGLADSPVGQLAWIVEKFKEWTDSVERPEDAVDRDRMLTNVMLYWLTNTAASAARFYYEFAQNMARGDYPSRVEVPMGVAVFPKDIVLPIRALAERGANIVHWSEFDRGGHFAALEQPTLLVDDIRTFFDALRG</sequence>
<dbReference type="EMBL" id="JAMRXG010000001">
    <property type="protein sequence ID" value="MCM6772019.1"/>
    <property type="molecule type" value="Genomic_DNA"/>
</dbReference>
<dbReference type="GO" id="GO:0004301">
    <property type="term" value="F:epoxide hydrolase activity"/>
    <property type="evidence" value="ECO:0007669"/>
    <property type="project" value="TreeGrafter"/>
</dbReference>
<evidence type="ECO:0000256" key="3">
    <source>
        <dbReference type="ARBA" id="ARBA00022801"/>
    </source>
</evidence>
<keyword evidence="3 6" id="KW-0378">Hydrolase</keyword>
<name>A0A9X2E0S5_9NOCA</name>
<dbReference type="PRINTS" id="PR00412">
    <property type="entry name" value="EPOXHYDRLASE"/>
</dbReference>
<dbReference type="InterPro" id="IPR000639">
    <property type="entry name" value="Epox_hydrolase-like"/>
</dbReference>
<organism evidence="6 7">
    <name type="scientific">Nocardia pulmonis</name>
    <dbReference type="NCBI Taxonomy" id="2951408"/>
    <lineage>
        <taxon>Bacteria</taxon>
        <taxon>Bacillati</taxon>
        <taxon>Actinomycetota</taxon>
        <taxon>Actinomycetes</taxon>
        <taxon>Mycobacteriales</taxon>
        <taxon>Nocardiaceae</taxon>
        <taxon>Nocardia</taxon>
    </lineage>
</organism>
<evidence type="ECO:0000313" key="7">
    <source>
        <dbReference type="Proteomes" id="UP001139157"/>
    </source>
</evidence>
<keyword evidence="2" id="KW-0058">Aromatic hydrocarbons catabolism</keyword>
<accession>A0A9X2E0S5</accession>
<dbReference type="InterPro" id="IPR016292">
    <property type="entry name" value="Epoxide_hydrolase"/>
</dbReference>
<dbReference type="PIRSF" id="PIRSF001112">
    <property type="entry name" value="Epoxide_hydrolase"/>
    <property type="match status" value="1"/>
</dbReference>
<dbReference type="Proteomes" id="UP001139157">
    <property type="component" value="Unassembled WGS sequence"/>
</dbReference>
<comment type="caution">
    <text evidence="6">The sequence shown here is derived from an EMBL/GenBank/DDBJ whole genome shotgun (WGS) entry which is preliminary data.</text>
</comment>
<dbReference type="AlphaFoldDB" id="A0A9X2E0S5"/>
<evidence type="ECO:0000313" key="6">
    <source>
        <dbReference type="EMBL" id="MCM6772019.1"/>
    </source>
</evidence>